<name>A0A4Z0Y468_9FIRM</name>
<keyword evidence="1" id="KW-0472">Membrane</keyword>
<dbReference type="Proteomes" id="UP000297714">
    <property type="component" value="Unassembled WGS sequence"/>
</dbReference>
<dbReference type="EMBL" id="SRMQ01000001">
    <property type="protein sequence ID" value="TGJ77667.1"/>
    <property type="molecule type" value="Genomic_DNA"/>
</dbReference>
<reference evidence="2 3" key="1">
    <citation type="submission" date="2019-04" db="EMBL/GenBank/DDBJ databases">
        <authorList>
            <person name="Poehlein A."/>
            <person name="Bengelsdorf F.R."/>
            <person name="Duerre P."/>
            <person name="Daniel R."/>
        </authorList>
    </citation>
    <scope>NUCLEOTIDE SEQUENCE [LARGE SCALE GENOMIC DNA]</scope>
    <source>
        <strain evidence="2 3">BS-1</strain>
    </source>
</reference>
<gene>
    <name evidence="2" type="ORF">CAGA_00580</name>
</gene>
<keyword evidence="1" id="KW-1133">Transmembrane helix</keyword>
<keyword evidence="1" id="KW-0812">Transmembrane</keyword>
<organism evidence="2 3">
    <name type="scientific">Caproiciproducens galactitolivorans</name>
    <dbReference type="NCBI Taxonomy" id="642589"/>
    <lineage>
        <taxon>Bacteria</taxon>
        <taxon>Bacillati</taxon>
        <taxon>Bacillota</taxon>
        <taxon>Clostridia</taxon>
        <taxon>Eubacteriales</taxon>
        <taxon>Acutalibacteraceae</taxon>
        <taxon>Caproiciproducens</taxon>
    </lineage>
</organism>
<comment type="caution">
    <text evidence="2">The sequence shown here is derived from an EMBL/GenBank/DDBJ whole genome shotgun (WGS) entry which is preliminary data.</text>
</comment>
<accession>A0A4Z0Y468</accession>
<evidence type="ECO:0000313" key="3">
    <source>
        <dbReference type="Proteomes" id="UP000297714"/>
    </source>
</evidence>
<protein>
    <submittedName>
        <fullName evidence="2">Virus attachment protein p12 family protein</fullName>
    </submittedName>
</protein>
<sequence>MQIADYILITIIAVIFLLAVRYSIKHRHSCCGDCSKCSCCQACNRKEKK</sequence>
<proteinExistence type="predicted"/>
<evidence type="ECO:0000313" key="2">
    <source>
        <dbReference type="EMBL" id="TGJ77667.1"/>
    </source>
</evidence>
<keyword evidence="3" id="KW-1185">Reference proteome</keyword>
<evidence type="ECO:0000256" key="1">
    <source>
        <dbReference type="SAM" id="Phobius"/>
    </source>
</evidence>
<feature type="transmembrane region" description="Helical" evidence="1">
    <location>
        <begin position="6"/>
        <end position="24"/>
    </location>
</feature>
<dbReference type="AlphaFoldDB" id="A0A4Z0Y468"/>